<dbReference type="Gene3D" id="3.40.50.300">
    <property type="entry name" value="P-loop containing nucleotide triphosphate hydrolases"/>
    <property type="match status" value="2"/>
</dbReference>
<dbReference type="PROSITE" id="PS51194">
    <property type="entry name" value="HELICASE_CTER"/>
    <property type="match status" value="1"/>
</dbReference>
<evidence type="ECO:0000256" key="4">
    <source>
        <dbReference type="ARBA" id="ARBA00022806"/>
    </source>
</evidence>
<evidence type="ECO:0000256" key="3">
    <source>
        <dbReference type="ARBA" id="ARBA00022801"/>
    </source>
</evidence>
<organism evidence="12 13">
    <name type="scientific">Arthrobacter silviterrae</name>
    <dbReference type="NCBI Taxonomy" id="2026658"/>
    <lineage>
        <taxon>Bacteria</taxon>
        <taxon>Bacillati</taxon>
        <taxon>Actinomycetota</taxon>
        <taxon>Actinomycetes</taxon>
        <taxon>Micrococcales</taxon>
        <taxon>Micrococcaceae</taxon>
        <taxon>Arthrobacter</taxon>
    </lineage>
</organism>
<dbReference type="SMART" id="SM00487">
    <property type="entry name" value="DEXDc"/>
    <property type="match status" value="1"/>
</dbReference>
<dbReference type="NCBIfam" id="TIGR00614">
    <property type="entry name" value="recQ_fam"/>
    <property type="match status" value="1"/>
</dbReference>
<evidence type="ECO:0000313" key="12">
    <source>
        <dbReference type="EMBL" id="NGN83389.1"/>
    </source>
</evidence>
<keyword evidence="6" id="KW-0238">DNA-binding</keyword>
<dbReference type="InterPro" id="IPR027417">
    <property type="entry name" value="P-loop_NTPase"/>
</dbReference>
<dbReference type="PROSITE" id="PS00690">
    <property type="entry name" value="DEAH_ATP_HELICASE"/>
    <property type="match status" value="1"/>
</dbReference>
<evidence type="ECO:0000256" key="6">
    <source>
        <dbReference type="ARBA" id="ARBA00023125"/>
    </source>
</evidence>
<feature type="domain" description="Helicase C-terminal" evidence="11">
    <location>
        <begin position="265"/>
        <end position="418"/>
    </location>
</feature>
<dbReference type="InterPro" id="IPR004589">
    <property type="entry name" value="DNA_helicase_ATP-dep_RecQ"/>
</dbReference>
<dbReference type="PANTHER" id="PTHR13710:SF105">
    <property type="entry name" value="ATP-DEPENDENT DNA HELICASE Q1"/>
    <property type="match status" value="1"/>
</dbReference>
<protein>
    <recommendedName>
        <fullName evidence="9">DNA 3'-5' helicase</fullName>
        <ecNumber evidence="9">5.6.2.4</ecNumber>
    </recommendedName>
</protein>
<comment type="catalytic activity">
    <reaction evidence="8">
        <text>Couples ATP hydrolysis with the unwinding of duplex DNA by translocating in the 3'-5' direction.</text>
        <dbReference type="EC" id="5.6.2.4"/>
    </reaction>
</comment>
<dbReference type="InterPro" id="IPR029057">
    <property type="entry name" value="PRTase-like"/>
</dbReference>
<keyword evidence="3" id="KW-0378">Hydrolase</keyword>
<evidence type="ECO:0000313" key="13">
    <source>
        <dbReference type="Proteomes" id="UP000479226"/>
    </source>
</evidence>
<keyword evidence="4 12" id="KW-0347">Helicase</keyword>
<evidence type="ECO:0000259" key="11">
    <source>
        <dbReference type="PROSITE" id="PS51194"/>
    </source>
</evidence>
<dbReference type="Proteomes" id="UP000479226">
    <property type="component" value="Unassembled WGS sequence"/>
</dbReference>
<dbReference type="EC" id="5.6.2.4" evidence="9"/>
<dbReference type="InterPro" id="IPR011545">
    <property type="entry name" value="DEAD/DEAH_box_helicase_dom"/>
</dbReference>
<dbReference type="SUPFAM" id="SSF52540">
    <property type="entry name" value="P-loop containing nucleoside triphosphate hydrolases"/>
    <property type="match status" value="1"/>
</dbReference>
<keyword evidence="7" id="KW-0413">Isomerase</keyword>
<keyword evidence="2" id="KW-0547">Nucleotide-binding</keyword>
<gene>
    <name evidence="12" type="ORF">G6N77_07940</name>
</gene>
<dbReference type="InterPro" id="IPR001650">
    <property type="entry name" value="Helicase_C-like"/>
</dbReference>
<evidence type="ECO:0000256" key="5">
    <source>
        <dbReference type="ARBA" id="ARBA00022840"/>
    </source>
</evidence>
<evidence type="ECO:0000256" key="8">
    <source>
        <dbReference type="ARBA" id="ARBA00034617"/>
    </source>
</evidence>
<feature type="domain" description="Helicase ATP-binding" evidence="10">
    <location>
        <begin position="67"/>
        <end position="242"/>
    </location>
</feature>
<comment type="similarity">
    <text evidence="1">Belongs to the helicase family. RecQ subfamily.</text>
</comment>
<dbReference type="PROSITE" id="PS51192">
    <property type="entry name" value="HELICASE_ATP_BIND_1"/>
    <property type="match status" value="1"/>
</dbReference>
<proteinExistence type="inferred from homology"/>
<dbReference type="Pfam" id="PF00270">
    <property type="entry name" value="DEAD"/>
    <property type="match status" value="1"/>
</dbReference>
<dbReference type="SUPFAM" id="SSF53271">
    <property type="entry name" value="PRTase-like"/>
    <property type="match status" value="1"/>
</dbReference>
<dbReference type="InterPro" id="IPR002464">
    <property type="entry name" value="DNA/RNA_helicase_DEAH_CS"/>
</dbReference>
<evidence type="ECO:0000256" key="2">
    <source>
        <dbReference type="ARBA" id="ARBA00022741"/>
    </source>
</evidence>
<evidence type="ECO:0000256" key="1">
    <source>
        <dbReference type="ARBA" id="ARBA00005446"/>
    </source>
</evidence>
<dbReference type="Pfam" id="PF00271">
    <property type="entry name" value="Helicase_C"/>
    <property type="match status" value="1"/>
</dbReference>
<evidence type="ECO:0000256" key="7">
    <source>
        <dbReference type="ARBA" id="ARBA00023235"/>
    </source>
</evidence>
<accession>A0ABX0D928</accession>
<dbReference type="SMART" id="SM00490">
    <property type="entry name" value="HELICc"/>
    <property type="match status" value="1"/>
</dbReference>
<reference evidence="12 13" key="1">
    <citation type="submission" date="2020-02" db="EMBL/GenBank/DDBJ databases">
        <title>Genome sequence of the type strain DSM 27180 of Arthrobacter silviterrae.</title>
        <authorList>
            <person name="Gao J."/>
            <person name="Sun J."/>
        </authorList>
    </citation>
    <scope>NUCLEOTIDE SEQUENCE [LARGE SCALE GENOMIC DNA]</scope>
    <source>
        <strain evidence="12 13">DSM 27180</strain>
    </source>
</reference>
<evidence type="ECO:0000259" key="10">
    <source>
        <dbReference type="PROSITE" id="PS51192"/>
    </source>
</evidence>
<sequence length="740" mass="78637">MTPDQFPGQPSTTFDGTAFEAATFDGAAASDAVADAGSTRAQALVVLRKLVGRADADFHDGQFEAIEALVDGGRRALVVQRTGWGKSAVYFVSSLLLRARGAGPTLIVSPLLALMRDQVAAAERAGVRAMAINSANATEWDLVSRALAADEVDVLLVSPERLTNPSFRENQLPTLIRRTGLLVIDEAHCISDWGHDFRPDYRRIADLIAQLPPSVPVLATTATANSRVVADIEEQLGAGVFTIRGPLARKSLRLGVLRLADSRDRLGWLLTHLAELPGSGIIYTLTVSAAEDTARLLAEAGHEVKAYTGRTDTMERESLEEALKNNQVKALVATSALGMGFDKPDLGFVIHLGAPSSPVAYYQQVGRAGRGSANADVLLLPGSEDADIWQYFATASMPSAEKASTVLETLGQAGKPMSTPALEARVDLRRTPLELLLKVLAVDGAVRRVSGGWESTGVPWTYDSQRYERIAQARVDEQQSMIEYERMAGCRMEYLAAALDDSTAAPCGRCDSCAGRWFPTDIGTGAVAAASESLSHAGLPIDPRTLWPTGMDRLGVPVKGKIKAEEQVAPGRVLARLTDLGWGNALRSIFAAGAVDGPVDPAMVQAVVAVLRDWGQARWAGQGRPVAVVSMPSRTKPELVRSLAQAMCGIGQLPYLGELSLDFGGPSGQRGGNSAYRLAGVWDRIVVGPELASAVSSYGRGPVLLIDDLVDSRWTLTVAGRALRLAGVDQVLPLVLAQAG</sequence>
<keyword evidence="5" id="KW-0067">ATP-binding</keyword>
<keyword evidence="13" id="KW-1185">Reference proteome</keyword>
<evidence type="ECO:0000256" key="9">
    <source>
        <dbReference type="ARBA" id="ARBA00034808"/>
    </source>
</evidence>
<dbReference type="GO" id="GO:0004386">
    <property type="term" value="F:helicase activity"/>
    <property type="evidence" value="ECO:0007669"/>
    <property type="project" value="UniProtKB-KW"/>
</dbReference>
<dbReference type="PANTHER" id="PTHR13710">
    <property type="entry name" value="DNA HELICASE RECQ FAMILY MEMBER"/>
    <property type="match status" value="1"/>
</dbReference>
<comment type="caution">
    <text evidence="12">The sequence shown here is derived from an EMBL/GenBank/DDBJ whole genome shotgun (WGS) entry which is preliminary data.</text>
</comment>
<name>A0ABX0D928_9MICC</name>
<dbReference type="RefSeq" id="WP_165181484.1">
    <property type="nucleotide sequence ID" value="NZ_JAAKZI010000010.1"/>
</dbReference>
<dbReference type="InterPro" id="IPR014001">
    <property type="entry name" value="Helicase_ATP-bd"/>
</dbReference>
<dbReference type="EMBL" id="JAAKZI010000010">
    <property type="protein sequence ID" value="NGN83389.1"/>
    <property type="molecule type" value="Genomic_DNA"/>
</dbReference>